<dbReference type="GO" id="GO:0016887">
    <property type="term" value="F:ATP hydrolysis activity"/>
    <property type="evidence" value="ECO:0007669"/>
    <property type="project" value="InterPro"/>
</dbReference>
<dbReference type="InterPro" id="IPR027417">
    <property type="entry name" value="P-loop_NTPase"/>
</dbReference>
<dbReference type="Pfam" id="PF00092">
    <property type="entry name" value="VWA"/>
    <property type="match status" value="1"/>
</dbReference>
<dbReference type="Gene3D" id="1.10.8.60">
    <property type="match status" value="1"/>
</dbReference>
<feature type="coiled-coil region" evidence="4">
    <location>
        <begin position="6455"/>
        <end position="6498"/>
    </location>
</feature>
<evidence type="ECO:0000256" key="2">
    <source>
        <dbReference type="ARBA" id="ARBA00022741"/>
    </source>
</evidence>
<proteinExistence type="inferred from homology"/>
<evidence type="ECO:0000256" key="3">
    <source>
        <dbReference type="ARBA" id="ARBA00022840"/>
    </source>
</evidence>
<dbReference type="GO" id="GO:0004842">
    <property type="term" value="F:ubiquitin-protein transferase activity"/>
    <property type="evidence" value="ECO:0007669"/>
    <property type="project" value="InterPro"/>
</dbReference>
<dbReference type="InterPro" id="IPR036465">
    <property type="entry name" value="vWFA_dom_sf"/>
</dbReference>
<feature type="region of interest" description="Disordered" evidence="5">
    <location>
        <begin position="1"/>
        <end position="55"/>
    </location>
</feature>
<keyword evidence="8" id="KW-1185">Reference proteome</keyword>
<evidence type="ECO:0000313" key="7">
    <source>
        <dbReference type="EMBL" id="KAL1518601.1"/>
    </source>
</evidence>
<evidence type="ECO:0000256" key="4">
    <source>
        <dbReference type="SAM" id="Coils"/>
    </source>
</evidence>
<comment type="caution">
    <text evidence="7">The sequence shown here is derived from an EMBL/GenBank/DDBJ whole genome shotgun (WGS) entry which is preliminary data.</text>
</comment>
<dbReference type="SUPFAM" id="SSF53300">
    <property type="entry name" value="vWA-like"/>
    <property type="match status" value="1"/>
</dbReference>
<dbReference type="CDD" id="cd00009">
    <property type="entry name" value="AAA"/>
    <property type="match status" value="2"/>
</dbReference>
<dbReference type="PRINTS" id="PR00819">
    <property type="entry name" value="CBXCFQXSUPER"/>
</dbReference>
<comment type="similarity">
    <text evidence="1">Belongs to the CbxX/CfxQ family.</text>
</comment>
<sequence length="6534" mass="727455">MPSGGGDDCVAHLPAPQTDSAHVKRESSSTPMSVTDSVRPFDSKAHTTGTGGVNDEDRLLDAVNRIKLANPACSQREVHAILVEETDWRDISVTKVKKVCAKLSKRQEESLQPLTLDASSPPPGADEERLLPGLEQPKTSCVDKSEYRVAAPDTISKGSDDSTNDDLTSYYGFPPISDEQPGSSASAPMLPLQQLTPLLPSLPSALLLPPGRVEMLSDLTLTTRKGKCKKVHALMPGFSPALGSCIPSKMIMAHRVDSPHSSEGLVVMFPHSVKDALAFVQVPQWGDMSDNSVLAQFAHECTKKGASAVLLGLPQVSWILFGSSRKWSKWGWSFSLDDWAKWLDSLPQPNAVAPITIPVLLVMHNVAEELATAWKDAAIDRVGRSKIPILKSEWEYDVPSLARQTSKPSLMSNKISELISGSLTEQDFKEVEGIIRRSVLQFDMPAIVELLSSRSSDNDWPFFLLIAESLIQRSSTDQERREARTLRHAFLDKHVFSGNWRQLEINFFSSDVPALLDDLMNRVLHDATLGDSSISISVRDIVSVYHLFAHHFSSAAAEKLYQRPAKGDVVRIITKTNPKYHRAVGTIIEDVGGYQSYRVRVTHGNNDITLNKWLTRDDVRLVGMMSLDQAWKLTVSHLHGVITKSPILNLKELGQALQEFRQDNPLSDDERAVLVSALAPCARAMKEIEVLMTAVIPLDSEIPDSLQHSLATQLDAALTTALEKESIEQMVEGIENVHFKRVLFSLLESPQRLAAIGPTHLTAWLVSKEYSIHSVPDAEQVILACHRDEIAQRCTDLAEFLLLFEAVLKNCKGCDTGMVQKAFDITLQRFIKRQGSGPKHVRFLAAVSALAENAERLARIGLHVGTVGPFLSKACEGLLTDEGKWSTSSSALAMGVFGCIEKVPSLFETVGVMAAEVLLPQSVCRPAGDACELHNSIDHLLQRVKRGPTAAFVLVLLKRAMSCFPTDYEQMLELLEGVPSPGLQANSLLCVALALGAKALHLLDDDVEELAPIRQDLDGMTRAFGTLIKQVNEDKLRKSELQRLIKHHEALALLQPSCSPQRGGGERALQFPTEKKFVEQVERFDSATSFLMSRIKLLHAAAELGAEHTFQEMLSTEPSISAFEQMQLVQAQTLEAAVKNWLQPLLSYEKLILYFSENSSVLFRYFLNNAMLHHQHVSSELLGSEVLPHVSEQLEDLLRGASFATMKVVCKELTKAGRTSTDELQIIAGFFQQQEAVANTVSGLRSAFQLGQLATLLQQLVDALSQCNFSCFTDANDDDMVALRADAAFLNNDSNDCNIDKCVELRASIHRRLQGSFGDDDLIEDNSHEECVGILLFFARLANADLVWRFVTERKYFGVEGLSNFNSKLTLITNQLNGPADEQLLNQLDPVVRCVATAAENLCRPFSEIVAAVRADQRIMSKARRADPERFRELERLQPHMDRLTAWFTTGLGGLDAVFSQFESVCSTGTYEFCLRKARLQLTYSEYGHAQDPLLSESLTDFEQRLGFVQYDTKAAGLQITQFLTELQTNRKAFALMCELHVLGHPDYLDREGEPLRLPVLRAAPGVPLGCNEWNKFEPAELHKILESWGLRLEQISVEHAFLRFYSTKEAQRLHELVHSARGSSLEPSLLLCPLYPRDTSSFARLRAAVKAELQTDALVAKQQHAWPAAVGGFLNAVEMRMGSSILPLRPSTAVAVNPQWSGIHIHTTDASAASQLNLILSVYERLPEPFEFLWCDACSSVRSVEAFLARAKHHRDRCFMLLQVEMLPTNVQQLLLKHLLECKDDMARAAVSQNLHAVQTGNGKSILNVAHWISQHSSANKLSCEQAQRILRSFVLGEDISSVHYLVGDSGSGKTHMAKKQLTAWQSEGRPTAVFSIHEGFSLESIARQLHQVVLQHDGAERMGLCFHINLGRFKRAERKRWDDLMHLIHCFLFALLVLRSIQDPTGSFVFNVPPACGWSILVEIPHRPGHLDEAQPVSDAEGVLQELPTLAYVGEKLTPPATFDVGPEARLDVVFVLDNSGSMDGGPLATCKRAMLNDIFPSRLSNQDRVGLIVFNTGIQVDCPLAQWTLDRTDTRSHRYLLESKLQQVRAEGGTNLWFAMQHAIASFGSTCARSKWLVALTDGASSGSPHVVYQMLRAPGGQDIRVLFITVNLSGGYEHAIRNAVIRAPGDTLIRADGGMGALEQAWKDVGERLTVSQKIEKTEPTEGECHLLLRSYMRLEQRSVPWSMLKQAHWLNYMNRRVHILRSSDKFNKNTSLKDFGSTTMQIMLSEVELSLSDDFRHNWALAGHEHLVPWEDASGDAKWSFIATNPAALDVPASPGQPTRRELLQRLQMHVPTVDDLRDRRVLDSYLALALGIELQDKERRSGWEMDVGTLSAIDEQNFVLTLDFLMKMLCINERVACRVPCVMEGETGVSKTALTRMYFLLKNSSIRADAYAPRNPMVQELEKTIQEEVDRVAGEGEGEIGDKLAASVLKTLQLLHESWHGGTTEPLTWTDISALATNLTSLLEPTAQRELAHGLLDVLKGDPCLDAPPKHVRDAKQSSPLLGPLLSWYVRARMVQLTAAAGSALSWTFHQLNVHAALTPSDLEADLLPVIERAQRLEQLAELLDSKLHRNVTICCFFDEMNTSSFMGVFKELLTDRRLNGRDLPSNVELIAATNPARDKLAHLTAATARRAELGKVMAMGHYQVHQLPLSIEQVTWNFGALSPAQEVEFVEKRLRMLYSVSTVDFPLAEQVELASLIQKSQELTRKFAYEHIAALSASAPTPLASSDEVRARASSVVSLRDIMRVFKLFAHFNQFLALRLVSTEGACQPLIFSSEEEPEYVRRRRAMLLTISVVYFLRLSPEHRERFQRELHRDEVGYPSELRLVPVLSECMDTLLQSRHTEIEPGIARTQGLKENIFMVATCLSARVPLMIIGPPGSSKTLSVNIVAANAKGDLANPKSFYKTQDRLIQYHYQCSRKSTSTEVEAVFQRAMERQKACSGGTRCFVFMDEAGLPEEERESLKVLHYYLEDHMLHKAKVGFIAIANHNLDAAKANRCVQHFRGEPDSTELLDIAWGVLGTEQEQRRLRSQPVAGLAKPVHEVLKVLCETYQTLMSETEARPESLAWFDTFFGLRDFMYFVKQLGRLSKESFISLEKIIHALERNFNGVEEADLHQLLSFWLQALGAERRRSISDLRNPLDLLRENLAEQGKGATPIARYKLIIDTTLDDSVLRMLHNQGHLGSQTHLLKLSNFAEDAGLQQVNLISRVKYAAEKGEVVTLSQTESCNESFYDLVNLRFHVLEDRESNPPVISYHSNIAVGAHSKLCLVSPGFDPIFHLSEAKLHEAPAPFLNRFEKLRLTHAHLLKAQLQDLPPGARSLADKVLTKARRMLEHVGLQHCQGAAKLQTVESVLADLIGTYMQPANQPDQWVAPAALCRDLDELLLAEVEAELQADDDALAVVASELLPTWNVDRVIKLIVQADSFFRKAEDAQSAGARVGVTLLGHWLLRTSVRRLLEVVTPERLCMLNEHQLLRTYLVDQEHFSLKRLLRRLLVKHDCGETLGVKRIVYTRTSAALLAMPTYDLGTVDSAASEDRKLLESLICEPFDLPSGGRATIANFMICPLSRIRTQEALISALDTFCSQEGKLVFLVFINMADAHTSRDTVNYVRQKVDELSRRSASKHVVLVLHSPASNVHIRSYETTWGDRWQFSFLDSVSEEASALGPLDVCEWLKLGVSDPNANDSCHQLVDPKQWSVRPALEGWLPNALIVTASRIDFPVGTTATSFNPTVAVSLQERVQLLDRALQTTLHDEGDSKVTVKDVLYDRYCALWSADDHAPTRFLIRDRIRKLVRGELHLSLVEAITGEVRDMFANYCTQLIAAVDDELNLDLLDDVTLMGDEVQELYVMGLRAMPLPTVCKEVKLLTQRCKINVTHAPPRPNSMFPFFAGVYTVFEQATTDGLGTASEDDQKVWVDAVTQLVQASDVCMAQIARRLLDEMLSDEIWRRYLCHFVTRLYPRQSAASIEHDVLRAWLDSHLSEVAPERRAATLHVLSRKQATFLHGICASLEPLSRLVSTLGQSSSLAQAICEAVRDGGHTLDGVIVQEFFEQMGAAHASDQARPVPEPISIRAWSEVFGVASLHELGKTKDEERATCVDIMTVVHLVTEHSKPSDNKRLHLFCRRLISTWSTGTWSPQHAWELVHELYAADAQLKYRLLERWCLREALLPFVFSEPVLSTLPINVAASLVERVLRGGAALYDFTYGAEILDLSSNPAALQVIEAKLASSDEGAKADLEFAYVPSWFTSASVPLDRTLAHAYFHVLLKHLQRRHTMAASLRDILPLCARLQRDLRAPGSNLRTRHLRSIMLGAVRAVIVFRLATQLAQIATSEQMPEQLLSRDVTDLLLPQQLSAMVQADAEWSFELMHCLSSELGGAPAARAFVSQAAPRLQAELGEWLEPWVGDNGEAWDRLDDFSSRHPPVRIKLQGPKLSHHAVFEDALTSESSLTTKEQRLFIQTFMRGSPQQRCLWALPDLIQFYAWLHELLDGLMREDVARSITIGELLHRYSDGTHALSEVKRITGLWERVKAGMNRFLALPSSASLGLEPIDDTQPLWRFLTIHAQVGAPDGVEWTRAGGEEIVLRGDCLFPVIQAMVEAHNAFLEKLDFPCHTLDSDRRHVEPSRLTYSDIALGDVRPLVLAQSMDDRAVAHIFSQLDEERLDPLTCFATTIERQWQHGNVFDLDGIADEVRRVYLGGLQLIDSPAARLRKVLRLDQDGEALGAELQAKRLLLELEREGFKEPKEMMQLQSLYLQLFHSLEYEQAQALLRGLGTVFSHAQSAHEIADTTVVSQLQAMFPFAPTSELLQCTHVELKDEEQAACLLQTRFSELPALVLFLHSYLVEQDFLFAHVPLQLKQSLPAEVREELLSVAEGWGEQLSREARQLESTLIEYEPQLGSQPEDSLHHFLRRVPLFAELLPPSVCAKHYKELRKILHRWAAAAQSKEEVPSGPWSWRFLTNDGDQQLQATSRAARRDNAELAGLWTLWFEMPASLHDASEAAIVRDLVDEIITEIVQNATGGSMSLDDSPEDSQLAVVVSSMDPAPTTSPITWQLEEEAELPEAASDVPVHETRLAAGKNDWLVSLVASKQEQIYGARESRKIAQQKLNAAMVLSPADTSLAKLEEAIQLAGQAGLPERELLEARQKLDRVRTQRQKVEMQLSELMGRRLHEMRPELRGEAARSGEAAVRVATLAFEEPLRQAIQDAEDVGASAELISEAQRIIESAESARREASDRLSEAISTVSPNHGLDERRLDELRQTISRGRAAGCEAKLVERLEELLKRAEKEDSEFVKTFISRWGDDAAAQLAQSASAWKELPQPTSWLPTDERTSSAAQQALRALANKDADAAAAAFDERPLSNTSWPHGKPCLALALASDPNGTWKQDAFEAIDEYIKDMAASREPMAPVLLLAIARAEAFRPTPVEALRVGCLRRCAVSLAELLTEAEHQAMQPPAVLAAAPATGRKLVPLSPAEEWALCKAAPCAIACPALDFMFEKLVGLKEVKARAFQLYKTVLADKAFPDDMRMGRSLNFALLGNPGTGKTTVARKLGELLHQLGVRKGTAFIETDGEKLAREGADKAEQAIKAAMDGVLFIDEAYALDPERNADGRAVFMQLLAAAENHRARLTIILAGYKSDIEQKLYEFNDGFASRFTGIEFEDYDTAELRQIFAGECGKWGYSEEVLDVAARRLARSRGRKSFGNARDARSLAEASVDRAKLRGSWTIEVVDVIGPPPDREHVPELAQALAELDQMTGLRAVKKAVSDLVTLAATNYKRELEGEAPFKVPLNRLLLGNPGTGKTTFAKVYGRILKGLGLLSNGGYESKLPADFTGAVVGESEKKTQAILKRCRGKVLVIDEAYSLNESSFGRIVLDTIVSNVHNAPGEDISVLLLGYEKQMKKMLREANPGLESRFGLDAAFRFEDFTDKELEQVVLREAERNNLYAPRDLVKVVVKHISRQRFRANFGNARLAISLVGRAMERLVARDGLKKLELTDFGISDGPPDAGAVSALSSLFKIEHVERHLEEVKAVLLQCKADGMDPSSKLQSYVFVGNPGTGKTTIARALAHIWHGLGLLGTDQIKCVSGLDLQGAYVGQTAPKVTEAMEEAQGGVLFIDEAYTLGAGPFGQEAVDQLVQLMTEPQHKQKTAVILAGYPAEMDSMMATCNPGLRSRVCGRIEFPDWDADDCVNFLTKRCEGLDMTLRADAARLLQTELREIRSRPGWANVRDAEHVYDLFYKARAMRCRGTAEAERSILLEDASAAMEELRKLRPAGEPIARGRSAHQQMFAAHLPLVASQVALLPPRASEAMEVEEMEECTEAVEETHQEQVQPNDNDDNSEIFAALMLACREAGYDADHEHRLELIEVLTNVMGGHDFPQPLLQQVCEKTATSADVASRVLKPQVPRVLAAMRSCCEEEERWREEVRRLKEEERAEELRLAQERHERELRTKERVRRMCRCPAGFDWHRVAGGWRCNGGSHLVTDAQLPAE</sequence>
<dbReference type="InterPro" id="IPR003593">
    <property type="entry name" value="AAA+_ATPase"/>
</dbReference>
<feature type="coiled-coil region" evidence="4">
    <location>
        <begin position="5186"/>
        <end position="5213"/>
    </location>
</feature>
<evidence type="ECO:0000256" key="5">
    <source>
        <dbReference type="SAM" id="MobiDB-lite"/>
    </source>
</evidence>
<accession>A0AB34JAF9</accession>
<organism evidence="7 8">
    <name type="scientific">Prymnesium parvum</name>
    <name type="common">Toxic golden alga</name>
    <dbReference type="NCBI Taxonomy" id="97485"/>
    <lineage>
        <taxon>Eukaryota</taxon>
        <taxon>Haptista</taxon>
        <taxon>Haptophyta</taxon>
        <taxon>Prymnesiophyceae</taxon>
        <taxon>Prymnesiales</taxon>
        <taxon>Prymnesiaceae</taxon>
        <taxon>Prymnesium</taxon>
    </lineage>
</organism>
<keyword evidence="4" id="KW-0175">Coiled coil</keyword>
<gene>
    <name evidence="7" type="ORF">AB1Y20_002889</name>
</gene>
<evidence type="ECO:0000256" key="1">
    <source>
        <dbReference type="ARBA" id="ARBA00010378"/>
    </source>
</evidence>
<evidence type="ECO:0000259" key="6">
    <source>
        <dbReference type="PROSITE" id="PS50234"/>
    </source>
</evidence>
<dbReference type="InterPro" id="IPR000641">
    <property type="entry name" value="CbxX/CfxQ"/>
</dbReference>
<dbReference type="PANTHER" id="PTHR22605:SF1">
    <property type="entry name" value="RZ-TYPE DOMAIN-CONTAINING PROTEIN"/>
    <property type="match status" value="1"/>
</dbReference>
<evidence type="ECO:0000313" key="8">
    <source>
        <dbReference type="Proteomes" id="UP001515480"/>
    </source>
</evidence>
<dbReference type="InterPro" id="IPR003959">
    <property type="entry name" value="ATPase_AAA_core"/>
</dbReference>
<feature type="coiled-coil region" evidence="4">
    <location>
        <begin position="5314"/>
        <end position="5341"/>
    </location>
</feature>
<reference evidence="7 8" key="1">
    <citation type="journal article" date="2024" name="Science">
        <title>Giant polyketide synthase enzymes in the biosynthesis of giant marine polyether toxins.</title>
        <authorList>
            <person name="Fallon T.R."/>
            <person name="Shende V.V."/>
            <person name="Wierzbicki I.H."/>
            <person name="Pendleton A.L."/>
            <person name="Watervoot N.F."/>
            <person name="Auber R.P."/>
            <person name="Gonzalez D.J."/>
            <person name="Wisecaver J.H."/>
            <person name="Moore B.S."/>
        </authorList>
    </citation>
    <scope>NUCLEOTIDE SEQUENCE [LARGE SCALE GENOMIC DNA]</scope>
    <source>
        <strain evidence="7 8">12B1</strain>
    </source>
</reference>
<dbReference type="Gene3D" id="3.40.50.410">
    <property type="entry name" value="von Willebrand factor, type A domain"/>
    <property type="match status" value="1"/>
</dbReference>
<feature type="region of interest" description="Disordered" evidence="5">
    <location>
        <begin position="108"/>
        <end position="186"/>
    </location>
</feature>
<dbReference type="GO" id="GO:0005524">
    <property type="term" value="F:ATP binding"/>
    <property type="evidence" value="ECO:0007669"/>
    <property type="project" value="UniProtKB-KW"/>
</dbReference>
<dbReference type="CDD" id="cd00198">
    <property type="entry name" value="vWFA"/>
    <property type="match status" value="1"/>
</dbReference>
<dbReference type="SUPFAM" id="SSF52540">
    <property type="entry name" value="P-loop containing nucleoside triphosphate hydrolases"/>
    <property type="match status" value="4"/>
</dbReference>
<name>A0AB34JAF9_PRYPA</name>
<keyword evidence="3" id="KW-0067">ATP-binding</keyword>
<dbReference type="SMART" id="SM00327">
    <property type="entry name" value="VWA"/>
    <property type="match status" value="1"/>
</dbReference>
<keyword evidence="2" id="KW-0547">Nucleotide-binding</keyword>
<dbReference type="PANTHER" id="PTHR22605">
    <property type="entry name" value="RZ-TYPE DOMAIN-CONTAINING PROTEIN"/>
    <property type="match status" value="1"/>
</dbReference>
<dbReference type="Proteomes" id="UP001515480">
    <property type="component" value="Unassembled WGS sequence"/>
</dbReference>
<dbReference type="SMART" id="SM00382">
    <property type="entry name" value="AAA"/>
    <property type="match status" value="4"/>
</dbReference>
<protein>
    <recommendedName>
        <fullName evidence="6">VWFA domain-containing protein</fullName>
    </recommendedName>
</protein>
<dbReference type="Pfam" id="PF00004">
    <property type="entry name" value="AAA"/>
    <property type="match status" value="4"/>
</dbReference>
<feature type="domain" description="VWFA" evidence="6">
    <location>
        <begin position="2014"/>
        <end position="2155"/>
    </location>
</feature>
<dbReference type="InterPro" id="IPR002035">
    <property type="entry name" value="VWF_A"/>
</dbReference>
<dbReference type="InterPro" id="IPR031248">
    <property type="entry name" value="RNF213"/>
</dbReference>
<dbReference type="FunFam" id="3.40.50.300:FF:000216">
    <property type="entry name" value="Type VII secretion ATPase EccA"/>
    <property type="match status" value="1"/>
</dbReference>
<dbReference type="PROSITE" id="PS50234">
    <property type="entry name" value="VWFA"/>
    <property type="match status" value="1"/>
</dbReference>
<dbReference type="Gene3D" id="3.40.50.300">
    <property type="entry name" value="P-loop containing nucleotide triphosphate hydrolases"/>
    <property type="match status" value="4"/>
</dbReference>
<dbReference type="EMBL" id="JBGBPQ010000010">
    <property type="protein sequence ID" value="KAL1518601.1"/>
    <property type="molecule type" value="Genomic_DNA"/>
</dbReference>
<feature type="coiled-coil region" evidence="4">
    <location>
        <begin position="5262"/>
        <end position="5289"/>
    </location>
</feature>